<keyword evidence="7" id="KW-0346">Stress response</keyword>
<dbReference type="GO" id="GO:0003729">
    <property type="term" value="F:mRNA binding"/>
    <property type="evidence" value="ECO:0007669"/>
    <property type="project" value="InterPro"/>
</dbReference>
<dbReference type="AlphaFoldDB" id="A0A6M0SZB8"/>
<comment type="caution">
    <text evidence="8">The sequence shown here is derived from an EMBL/GenBank/DDBJ whole genome shotgun (WGS) entry which is preliminary data.</text>
</comment>
<evidence type="ECO:0000256" key="4">
    <source>
        <dbReference type="ARBA" id="ARBA00022759"/>
    </source>
</evidence>
<evidence type="ECO:0000256" key="6">
    <source>
        <dbReference type="ARBA" id="ARBA00022884"/>
    </source>
</evidence>
<keyword evidence="3" id="KW-0540">Nuclease</keyword>
<dbReference type="GO" id="GO:0016787">
    <property type="term" value="F:hydrolase activity"/>
    <property type="evidence" value="ECO:0007669"/>
    <property type="project" value="UniProtKB-KW"/>
</dbReference>
<evidence type="ECO:0000256" key="2">
    <source>
        <dbReference type="ARBA" id="ARBA00022649"/>
    </source>
</evidence>
<evidence type="ECO:0000313" key="8">
    <source>
        <dbReference type="EMBL" id="NFA60849.1"/>
    </source>
</evidence>
<keyword evidence="4" id="KW-0255">Endonuclease</keyword>
<evidence type="ECO:0000256" key="1">
    <source>
        <dbReference type="ARBA" id="ARBA00006620"/>
    </source>
</evidence>
<evidence type="ECO:0000256" key="3">
    <source>
        <dbReference type="ARBA" id="ARBA00022722"/>
    </source>
</evidence>
<keyword evidence="2" id="KW-1277">Toxin-antitoxin system</keyword>
<proteinExistence type="inferred from homology"/>
<dbReference type="SUPFAM" id="SSF54786">
    <property type="entry name" value="YcfA/nrd intein domain"/>
    <property type="match status" value="1"/>
</dbReference>
<dbReference type="InterPro" id="IPR038570">
    <property type="entry name" value="HicA_sf"/>
</dbReference>
<protein>
    <submittedName>
        <fullName evidence="8">Type II toxin-antitoxin system HicA family toxin</fullName>
    </submittedName>
</protein>
<organism evidence="8 9">
    <name type="scientific">Clostridium botulinum</name>
    <dbReference type="NCBI Taxonomy" id="1491"/>
    <lineage>
        <taxon>Bacteria</taxon>
        <taxon>Bacillati</taxon>
        <taxon>Bacillota</taxon>
        <taxon>Clostridia</taxon>
        <taxon>Eubacteriales</taxon>
        <taxon>Clostridiaceae</taxon>
        <taxon>Clostridium</taxon>
    </lineage>
</organism>
<keyword evidence="5" id="KW-0378">Hydrolase</keyword>
<evidence type="ECO:0000313" key="9">
    <source>
        <dbReference type="Proteomes" id="UP000473089"/>
    </source>
</evidence>
<dbReference type="InterPro" id="IPR012933">
    <property type="entry name" value="HicA_mRNA_interferase"/>
</dbReference>
<accession>A0A6M0SZB8</accession>
<gene>
    <name evidence="8" type="ORF">EXM42_10745</name>
</gene>
<dbReference type="Pfam" id="PF07927">
    <property type="entry name" value="HicA_toxin"/>
    <property type="match status" value="1"/>
</dbReference>
<dbReference type="GO" id="GO:0004519">
    <property type="term" value="F:endonuclease activity"/>
    <property type="evidence" value="ECO:0007669"/>
    <property type="project" value="UniProtKB-KW"/>
</dbReference>
<name>A0A6M0SZB8_CLOBO</name>
<comment type="similarity">
    <text evidence="1">Belongs to the HicA mRNA interferase family.</text>
</comment>
<dbReference type="Gene3D" id="3.30.920.30">
    <property type="entry name" value="Hypothetical protein"/>
    <property type="match status" value="1"/>
</dbReference>
<evidence type="ECO:0000256" key="5">
    <source>
        <dbReference type="ARBA" id="ARBA00022801"/>
    </source>
</evidence>
<dbReference type="Proteomes" id="UP000473089">
    <property type="component" value="Unassembled WGS sequence"/>
</dbReference>
<evidence type="ECO:0000256" key="7">
    <source>
        <dbReference type="ARBA" id="ARBA00023016"/>
    </source>
</evidence>
<reference evidence="8 9" key="1">
    <citation type="submission" date="2019-02" db="EMBL/GenBank/DDBJ databases">
        <title>Genome sequencing of Clostridium botulinum clinical isolates.</title>
        <authorList>
            <person name="Brunt J."/>
            <person name="Van Vliet A.H.M."/>
            <person name="Stringer S.C."/>
            <person name="Grant K.A."/>
            <person name="Carter A.C."/>
            <person name="Peck M.W."/>
        </authorList>
    </citation>
    <scope>NUCLEOTIDE SEQUENCE [LARGE SCALE GENOMIC DNA]</scope>
    <source>
        <strain evidence="8 9">R1125/03</strain>
    </source>
</reference>
<dbReference type="EMBL" id="SGJP01000020">
    <property type="protein sequence ID" value="NFA60849.1"/>
    <property type="molecule type" value="Genomic_DNA"/>
</dbReference>
<sequence>MKPLEIKLNREFTKLQKELEDYWFDEGNDKISNFVDKIARENLFKIQNISQEIEKYCKSQDFTIEKCNELIYEFSYIVNEFGKYLSSDNAKGFTKDLIESTMGESKSIIDEIKILIATTYYANLQKLANKMDCRTYQTIGRITFILNTVTDEIMNPYKKLINDEINIVENILHDKAYEIEKIETKNKNNKSNVKKIFDYKKMDKLIKDYGFEEVRQSGDHKIYSNGEKSIPVPQHELGKGLSFKIQKQIS</sequence>
<keyword evidence="6" id="KW-0694">RNA-binding</keyword>